<dbReference type="Pfam" id="PF11171">
    <property type="entry name" value="DUF2958"/>
    <property type="match status" value="1"/>
</dbReference>
<dbReference type="EMBL" id="JBBKZT010000028">
    <property type="protein sequence ID" value="MEJ8851850.1"/>
    <property type="molecule type" value="Genomic_DNA"/>
</dbReference>
<comment type="caution">
    <text evidence="1">The sequence shown here is derived from an EMBL/GenBank/DDBJ whole genome shotgun (WGS) entry which is preliminary data.</text>
</comment>
<organism evidence="1 2">
    <name type="scientific">Variovorax rhizosphaerae</name>
    <dbReference type="NCBI Taxonomy" id="1836200"/>
    <lineage>
        <taxon>Bacteria</taxon>
        <taxon>Pseudomonadati</taxon>
        <taxon>Pseudomonadota</taxon>
        <taxon>Betaproteobacteria</taxon>
        <taxon>Burkholderiales</taxon>
        <taxon>Comamonadaceae</taxon>
        <taxon>Variovorax</taxon>
    </lineage>
</organism>
<proteinExistence type="predicted"/>
<dbReference type="InterPro" id="IPR021341">
    <property type="entry name" value="DUF2958"/>
</dbReference>
<evidence type="ECO:0000313" key="1">
    <source>
        <dbReference type="EMBL" id="MEJ8851850.1"/>
    </source>
</evidence>
<gene>
    <name evidence="1" type="ORF">WKW82_34845</name>
</gene>
<dbReference type="RefSeq" id="WP_340347645.1">
    <property type="nucleotide sequence ID" value="NZ_JBBKZT010000028.1"/>
</dbReference>
<sequence>MRTGSWTVAGVAPRLGYPALCDLSLIRGLANRPIEQDLHFHADKPLSAYAHEAMLHGRI</sequence>
<dbReference type="Proteomes" id="UP001385892">
    <property type="component" value="Unassembled WGS sequence"/>
</dbReference>
<name>A0ABU8WWC5_9BURK</name>
<protein>
    <submittedName>
        <fullName evidence="1">DUF2958 domain-containing protein</fullName>
    </submittedName>
</protein>
<evidence type="ECO:0000313" key="2">
    <source>
        <dbReference type="Proteomes" id="UP001385892"/>
    </source>
</evidence>
<keyword evidence="2" id="KW-1185">Reference proteome</keyword>
<accession>A0ABU8WWC5</accession>
<reference evidence="1 2" key="1">
    <citation type="submission" date="2024-03" db="EMBL/GenBank/DDBJ databases">
        <title>Novel species of the genus Variovorax.</title>
        <authorList>
            <person name="Liu Q."/>
            <person name="Xin Y.-H."/>
        </authorList>
    </citation>
    <scope>NUCLEOTIDE SEQUENCE [LARGE SCALE GENOMIC DNA]</scope>
    <source>
        <strain evidence="1 2">KACC 18900</strain>
    </source>
</reference>